<proteinExistence type="predicted"/>
<dbReference type="PANTHER" id="PTHR12526:SF600">
    <property type="entry name" value="GLYCOSYL TRANSFERASE GROUP 1"/>
    <property type="match status" value="1"/>
</dbReference>
<evidence type="ECO:0000313" key="4">
    <source>
        <dbReference type="EMBL" id="MDA0159584.1"/>
    </source>
</evidence>
<name>A0A9X3RYX2_9ACTN</name>
<sequence>MRDPIPAVVISPLLPEPPVTGGQKRTLRLLEAMARAGLQPRILTTDTGEPGAAEQLRMRGWAVEIVPEHERTRLDRLRQHAQRLPSPFLPELSTRLKTLAADAALVQYEHTQSAYYAAPPGVPTVLSLHNVDSAAARTSASGRRGVSWLRERNRAAALRTVERRVLPHADRVLCVSEDDATAVTRAGGHALLAPNGVDDEFFSVNCPGDDDRVLFFGHFGYEANRRGIERFLAEGWPEVLRARPQARLALAGGGMDGSLPRVDGVDILGRVADLPAVVGAARAVVVPIWEGGGTRLKVLEGLAAARAVVSTPLGASGVGFEHGRHGLLAESPLALAHALASVLADSGQASTLGREGRILAERFRWKEALSAASAFYSEVMGRARFAV</sequence>
<dbReference type="GO" id="GO:0016757">
    <property type="term" value="F:glycosyltransferase activity"/>
    <property type="evidence" value="ECO:0007669"/>
    <property type="project" value="UniProtKB-KW"/>
</dbReference>
<dbReference type="InterPro" id="IPR028098">
    <property type="entry name" value="Glyco_trans_4-like_N"/>
</dbReference>
<dbReference type="SUPFAM" id="SSF53756">
    <property type="entry name" value="UDP-Glycosyltransferase/glycogen phosphorylase"/>
    <property type="match status" value="1"/>
</dbReference>
<protein>
    <submittedName>
        <fullName evidence="4">Glycosyltransferase family 4 protein</fullName>
    </submittedName>
</protein>
<dbReference type="Gene3D" id="3.40.50.2000">
    <property type="entry name" value="Glycogen Phosphorylase B"/>
    <property type="match status" value="2"/>
</dbReference>
<organism evidence="4 5">
    <name type="scientific">Solirubrobacter ginsenosidimutans</name>
    <dbReference type="NCBI Taxonomy" id="490573"/>
    <lineage>
        <taxon>Bacteria</taxon>
        <taxon>Bacillati</taxon>
        <taxon>Actinomycetota</taxon>
        <taxon>Thermoleophilia</taxon>
        <taxon>Solirubrobacterales</taxon>
        <taxon>Solirubrobacteraceae</taxon>
        <taxon>Solirubrobacter</taxon>
    </lineage>
</organism>
<accession>A0A9X3RYX2</accession>
<evidence type="ECO:0000256" key="1">
    <source>
        <dbReference type="ARBA" id="ARBA00022676"/>
    </source>
</evidence>
<dbReference type="Pfam" id="PF13692">
    <property type="entry name" value="Glyco_trans_1_4"/>
    <property type="match status" value="1"/>
</dbReference>
<comment type="caution">
    <text evidence="4">The sequence shown here is derived from an EMBL/GenBank/DDBJ whole genome shotgun (WGS) entry which is preliminary data.</text>
</comment>
<evidence type="ECO:0000256" key="2">
    <source>
        <dbReference type="ARBA" id="ARBA00022679"/>
    </source>
</evidence>
<dbReference type="Pfam" id="PF13439">
    <property type="entry name" value="Glyco_transf_4"/>
    <property type="match status" value="1"/>
</dbReference>
<evidence type="ECO:0000313" key="5">
    <source>
        <dbReference type="Proteomes" id="UP001149140"/>
    </source>
</evidence>
<keyword evidence="5" id="KW-1185">Reference proteome</keyword>
<evidence type="ECO:0000259" key="3">
    <source>
        <dbReference type="Pfam" id="PF13439"/>
    </source>
</evidence>
<gene>
    <name evidence="4" type="ORF">OM076_04855</name>
</gene>
<dbReference type="CDD" id="cd03801">
    <property type="entry name" value="GT4_PimA-like"/>
    <property type="match status" value="1"/>
</dbReference>
<dbReference type="PANTHER" id="PTHR12526">
    <property type="entry name" value="GLYCOSYLTRANSFERASE"/>
    <property type="match status" value="1"/>
</dbReference>
<dbReference type="Proteomes" id="UP001149140">
    <property type="component" value="Unassembled WGS sequence"/>
</dbReference>
<dbReference type="EMBL" id="JAPDOD010000002">
    <property type="protein sequence ID" value="MDA0159584.1"/>
    <property type="molecule type" value="Genomic_DNA"/>
</dbReference>
<dbReference type="RefSeq" id="WP_270038326.1">
    <property type="nucleotide sequence ID" value="NZ_JAPDOD010000002.1"/>
</dbReference>
<keyword evidence="1" id="KW-0328">Glycosyltransferase</keyword>
<feature type="domain" description="Glycosyltransferase subfamily 4-like N-terminal" evidence="3">
    <location>
        <begin position="20"/>
        <end position="200"/>
    </location>
</feature>
<dbReference type="AlphaFoldDB" id="A0A9X3RYX2"/>
<reference evidence="4" key="1">
    <citation type="submission" date="2022-10" db="EMBL/GenBank/DDBJ databases">
        <title>The WGS of Solirubrobacter ginsenosidimutans DSM 21036.</title>
        <authorList>
            <person name="Jiang Z."/>
        </authorList>
    </citation>
    <scope>NUCLEOTIDE SEQUENCE</scope>
    <source>
        <strain evidence="4">DSM 21036</strain>
    </source>
</reference>
<keyword evidence="2" id="KW-0808">Transferase</keyword>